<organism evidence="1 2">
    <name type="scientific">Candidatus Magnetobacterium bavaricum</name>
    <dbReference type="NCBI Taxonomy" id="29290"/>
    <lineage>
        <taxon>Bacteria</taxon>
        <taxon>Pseudomonadati</taxon>
        <taxon>Nitrospirota</taxon>
        <taxon>Thermodesulfovibrionia</taxon>
        <taxon>Thermodesulfovibrionales</taxon>
        <taxon>Candidatus Magnetobacteriaceae</taxon>
        <taxon>Candidatus Magnetobacterium</taxon>
    </lineage>
</organism>
<reference evidence="1 2" key="1">
    <citation type="submission" date="2015-02" db="EMBL/GenBank/DDBJ databases">
        <title>Single-cell genomics of uncultivated deep-branching MTB reveals a conserved set of magnetosome genes.</title>
        <authorList>
            <person name="Kolinko S."/>
            <person name="Richter M."/>
            <person name="Glockner F.O."/>
            <person name="Brachmann A."/>
            <person name="Schuler D."/>
        </authorList>
    </citation>
    <scope>NUCLEOTIDE SEQUENCE [LARGE SCALE GENOMIC DNA]</scope>
    <source>
        <strain evidence="1">TM-1</strain>
    </source>
</reference>
<name>A0A0F3GPC8_9BACT</name>
<proteinExistence type="predicted"/>
<evidence type="ECO:0000313" key="1">
    <source>
        <dbReference type="EMBL" id="KJU83682.1"/>
    </source>
</evidence>
<keyword evidence="2" id="KW-1185">Reference proteome</keyword>
<comment type="caution">
    <text evidence="1">The sequence shown here is derived from an EMBL/GenBank/DDBJ whole genome shotgun (WGS) entry which is preliminary data.</text>
</comment>
<protein>
    <submittedName>
        <fullName evidence="1">Uncharacterized protein</fullName>
    </submittedName>
</protein>
<feature type="non-terminal residue" evidence="1">
    <location>
        <position position="81"/>
    </location>
</feature>
<gene>
    <name evidence="1" type="ORF">MBAV_004124</name>
</gene>
<dbReference type="Proteomes" id="UP000033423">
    <property type="component" value="Unassembled WGS sequence"/>
</dbReference>
<evidence type="ECO:0000313" key="2">
    <source>
        <dbReference type="Proteomes" id="UP000033423"/>
    </source>
</evidence>
<dbReference type="EMBL" id="LACI01001779">
    <property type="protein sequence ID" value="KJU83682.1"/>
    <property type="molecule type" value="Genomic_DNA"/>
</dbReference>
<sequence length="81" mass="9840">MAWQFENKIYQEKSTKERDYYIGEKDFWLSYMECILEEEFDFTKEYVFGRLNMIVRSSSLIEMVNSLIRPYLNACKGQITQ</sequence>
<dbReference type="AlphaFoldDB" id="A0A0F3GPC8"/>
<accession>A0A0F3GPC8</accession>